<dbReference type="RefSeq" id="WP_146817285.1">
    <property type="nucleotide sequence ID" value="NZ_BJYA01000015.1"/>
</dbReference>
<feature type="binding site" evidence="14">
    <location>
        <position position="570"/>
    </location>
    <ligand>
        <name>Zn(2+)</name>
        <dbReference type="ChEBI" id="CHEBI:29105"/>
    </ligand>
</feature>
<dbReference type="PROSITE" id="PS50860">
    <property type="entry name" value="AA_TRNA_LIGASE_II_ALA"/>
    <property type="match status" value="1"/>
</dbReference>
<dbReference type="Gene3D" id="3.30.980.10">
    <property type="entry name" value="Threonyl-trna Synthetase, Chain A, domain 2"/>
    <property type="match status" value="1"/>
</dbReference>
<dbReference type="PRINTS" id="PR00980">
    <property type="entry name" value="TRNASYNTHALA"/>
</dbReference>
<dbReference type="SUPFAM" id="SSF55186">
    <property type="entry name" value="ThrRS/AlaRS common domain"/>
    <property type="match status" value="1"/>
</dbReference>
<evidence type="ECO:0000256" key="3">
    <source>
        <dbReference type="ARBA" id="ARBA00022555"/>
    </source>
</evidence>
<dbReference type="Proteomes" id="UP000321440">
    <property type="component" value="Unassembled WGS sequence"/>
</dbReference>
<comment type="subcellular location">
    <subcellularLocation>
        <location evidence="14">Cytoplasm</location>
    </subcellularLocation>
</comment>
<dbReference type="EMBL" id="BJYA01000015">
    <property type="protein sequence ID" value="GEN46451.1"/>
    <property type="molecule type" value="Genomic_DNA"/>
</dbReference>
<feature type="binding site" evidence="14">
    <location>
        <position position="672"/>
    </location>
    <ligand>
        <name>Zn(2+)</name>
        <dbReference type="ChEBI" id="CHEBI:29105"/>
    </ligand>
</feature>
<keyword evidence="8 14" id="KW-0067">ATP-binding</keyword>
<evidence type="ECO:0000256" key="9">
    <source>
        <dbReference type="ARBA" id="ARBA00022884"/>
    </source>
</evidence>
<dbReference type="SMART" id="SM00863">
    <property type="entry name" value="tRNA_SAD"/>
    <property type="match status" value="1"/>
</dbReference>
<dbReference type="SUPFAM" id="SSF55681">
    <property type="entry name" value="Class II aaRS and biotin synthetases"/>
    <property type="match status" value="1"/>
</dbReference>
<dbReference type="InterPro" id="IPR009000">
    <property type="entry name" value="Transl_B-barrel_sf"/>
</dbReference>
<dbReference type="EC" id="6.1.1.7" evidence="14"/>
<comment type="cofactor">
    <cofactor evidence="14">
        <name>Zn(2+)</name>
        <dbReference type="ChEBI" id="CHEBI:29105"/>
    </cofactor>
    <text evidence="14">Binds 1 zinc ion per subunit.</text>
</comment>
<keyword evidence="6 14" id="KW-0547">Nucleotide-binding</keyword>
<feature type="coiled-coil region" evidence="15">
    <location>
        <begin position="734"/>
        <end position="761"/>
    </location>
</feature>
<dbReference type="Pfam" id="PF07973">
    <property type="entry name" value="tRNA_SAD"/>
    <property type="match status" value="1"/>
</dbReference>
<dbReference type="NCBIfam" id="TIGR00344">
    <property type="entry name" value="alaS"/>
    <property type="match status" value="1"/>
</dbReference>
<evidence type="ECO:0000256" key="11">
    <source>
        <dbReference type="ARBA" id="ARBA00023146"/>
    </source>
</evidence>
<dbReference type="SUPFAM" id="SSF50447">
    <property type="entry name" value="Translation proteins"/>
    <property type="match status" value="1"/>
</dbReference>
<accession>A0A511W6T7</accession>
<dbReference type="GO" id="GO:0005524">
    <property type="term" value="F:ATP binding"/>
    <property type="evidence" value="ECO:0007669"/>
    <property type="project" value="UniProtKB-UniRule"/>
</dbReference>
<gene>
    <name evidence="14 17" type="primary">alaS</name>
    <name evidence="17" type="ORF">AHA02nite_22270</name>
</gene>
<proteinExistence type="inferred from homology"/>
<dbReference type="CDD" id="cd00673">
    <property type="entry name" value="AlaRS_core"/>
    <property type="match status" value="1"/>
</dbReference>
<evidence type="ECO:0000259" key="16">
    <source>
        <dbReference type="PROSITE" id="PS50860"/>
    </source>
</evidence>
<dbReference type="Gene3D" id="2.40.30.130">
    <property type="match status" value="1"/>
</dbReference>
<dbReference type="FunFam" id="3.30.54.20:FF:000001">
    <property type="entry name" value="Alanine--tRNA ligase"/>
    <property type="match status" value="1"/>
</dbReference>
<protein>
    <recommendedName>
        <fullName evidence="14">Alanine--tRNA ligase</fullName>
        <ecNumber evidence="14">6.1.1.7</ecNumber>
    </recommendedName>
    <alternativeName>
        <fullName evidence="14">Alanyl-tRNA synthetase</fullName>
        <shortName evidence="14">AlaRS</shortName>
    </alternativeName>
</protein>
<dbReference type="GO" id="GO:0002161">
    <property type="term" value="F:aminoacyl-tRNA deacylase activity"/>
    <property type="evidence" value="ECO:0007669"/>
    <property type="project" value="TreeGrafter"/>
</dbReference>
<dbReference type="GO" id="GO:0004813">
    <property type="term" value="F:alanine-tRNA ligase activity"/>
    <property type="evidence" value="ECO:0007669"/>
    <property type="project" value="UniProtKB-UniRule"/>
</dbReference>
<dbReference type="OrthoDB" id="9803884at2"/>
<keyword evidence="11 14" id="KW-0030">Aminoacyl-tRNA synthetase</keyword>
<dbReference type="PANTHER" id="PTHR11777">
    <property type="entry name" value="ALANYL-TRNA SYNTHETASE"/>
    <property type="match status" value="1"/>
</dbReference>
<dbReference type="Gene3D" id="3.30.930.10">
    <property type="entry name" value="Bira Bifunctional Protein, Domain 2"/>
    <property type="match status" value="1"/>
</dbReference>
<evidence type="ECO:0000313" key="18">
    <source>
        <dbReference type="Proteomes" id="UP000321440"/>
    </source>
</evidence>
<comment type="caution">
    <text evidence="17">The sequence shown here is derived from an EMBL/GenBank/DDBJ whole genome shotgun (WGS) entry which is preliminary data.</text>
</comment>
<evidence type="ECO:0000256" key="8">
    <source>
        <dbReference type="ARBA" id="ARBA00022840"/>
    </source>
</evidence>
<feature type="binding site" evidence="14">
    <location>
        <position position="566"/>
    </location>
    <ligand>
        <name>Zn(2+)</name>
        <dbReference type="ChEBI" id="CHEBI:29105"/>
    </ligand>
</feature>
<keyword evidence="2 14" id="KW-0963">Cytoplasm</keyword>
<comment type="domain">
    <text evidence="14">Consists of three domains; the N-terminal catalytic domain, the editing domain and the C-terminal C-Ala domain. The editing domain removes incorrectly charged amino acids, while the C-Ala domain, along with tRNA(Ala), serves as a bridge to cooperatively bring together the editing and aminoacylation centers thus stimulating deacylation of misacylated tRNAs.</text>
</comment>
<name>A0A511W6T7_9BACI</name>
<keyword evidence="9 14" id="KW-0694">RNA-binding</keyword>
<keyword evidence="15" id="KW-0175">Coiled coil</keyword>
<evidence type="ECO:0000256" key="10">
    <source>
        <dbReference type="ARBA" id="ARBA00022917"/>
    </source>
</evidence>
<evidence type="ECO:0000256" key="5">
    <source>
        <dbReference type="ARBA" id="ARBA00022723"/>
    </source>
</evidence>
<dbReference type="InterPro" id="IPR003156">
    <property type="entry name" value="DHHA1_dom"/>
</dbReference>
<dbReference type="FunFam" id="3.30.980.10:FF:000004">
    <property type="entry name" value="Alanine--tRNA ligase, cytoplasmic"/>
    <property type="match status" value="1"/>
</dbReference>
<keyword evidence="4 14" id="KW-0436">Ligase</keyword>
<evidence type="ECO:0000313" key="17">
    <source>
        <dbReference type="EMBL" id="GEN46451.1"/>
    </source>
</evidence>
<dbReference type="AlphaFoldDB" id="A0A511W6T7"/>
<dbReference type="Pfam" id="PF02272">
    <property type="entry name" value="DHHA1"/>
    <property type="match status" value="1"/>
</dbReference>
<organism evidence="17 18">
    <name type="scientific">Alkalibacillus haloalkaliphilus</name>
    <dbReference type="NCBI Taxonomy" id="94136"/>
    <lineage>
        <taxon>Bacteria</taxon>
        <taxon>Bacillati</taxon>
        <taxon>Bacillota</taxon>
        <taxon>Bacilli</taxon>
        <taxon>Bacillales</taxon>
        <taxon>Bacillaceae</taxon>
        <taxon>Alkalibacillus</taxon>
    </lineage>
</organism>
<evidence type="ECO:0000256" key="1">
    <source>
        <dbReference type="ARBA" id="ARBA00008226"/>
    </source>
</evidence>
<dbReference type="GO" id="GO:0140096">
    <property type="term" value="F:catalytic activity, acting on a protein"/>
    <property type="evidence" value="ECO:0007669"/>
    <property type="project" value="UniProtKB-ARBA"/>
</dbReference>
<dbReference type="InterPro" id="IPR018162">
    <property type="entry name" value="Ala-tRNA-ligase_IIc_anticod-bd"/>
</dbReference>
<feature type="binding site" evidence="14">
    <location>
        <position position="668"/>
    </location>
    <ligand>
        <name>Zn(2+)</name>
        <dbReference type="ChEBI" id="CHEBI:29105"/>
    </ligand>
</feature>
<dbReference type="InterPro" id="IPR012947">
    <property type="entry name" value="tRNA_SAD"/>
</dbReference>
<reference evidence="17 18" key="1">
    <citation type="submission" date="2019-07" db="EMBL/GenBank/DDBJ databases">
        <title>Whole genome shotgun sequence of Alkalibacillus haloalkaliphilus NBRC 103110.</title>
        <authorList>
            <person name="Hosoyama A."/>
            <person name="Uohara A."/>
            <person name="Ohji S."/>
            <person name="Ichikawa N."/>
        </authorList>
    </citation>
    <scope>NUCLEOTIDE SEQUENCE [LARGE SCALE GENOMIC DNA]</scope>
    <source>
        <strain evidence="17 18">NBRC 103110</strain>
    </source>
</reference>
<evidence type="ECO:0000256" key="2">
    <source>
        <dbReference type="ARBA" id="ARBA00022490"/>
    </source>
</evidence>
<dbReference type="InterPro" id="IPR002318">
    <property type="entry name" value="Ala-tRNA-lgiase_IIc"/>
</dbReference>
<dbReference type="HAMAP" id="MF_00036_B">
    <property type="entry name" value="Ala_tRNA_synth_B"/>
    <property type="match status" value="1"/>
</dbReference>
<comment type="catalytic activity">
    <reaction evidence="13 14">
        <text>tRNA(Ala) + L-alanine + ATP = L-alanyl-tRNA(Ala) + AMP + diphosphate</text>
        <dbReference type="Rhea" id="RHEA:12540"/>
        <dbReference type="Rhea" id="RHEA-COMP:9657"/>
        <dbReference type="Rhea" id="RHEA-COMP:9923"/>
        <dbReference type="ChEBI" id="CHEBI:30616"/>
        <dbReference type="ChEBI" id="CHEBI:33019"/>
        <dbReference type="ChEBI" id="CHEBI:57972"/>
        <dbReference type="ChEBI" id="CHEBI:78442"/>
        <dbReference type="ChEBI" id="CHEBI:78497"/>
        <dbReference type="ChEBI" id="CHEBI:456215"/>
        <dbReference type="EC" id="6.1.1.7"/>
    </reaction>
</comment>
<dbReference type="SUPFAM" id="SSF101353">
    <property type="entry name" value="Putative anticodon-binding domain of alanyl-tRNA synthetase (AlaRS)"/>
    <property type="match status" value="1"/>
</dbReference>
<evidence type="ECO:0000256" key="4">
    <source>
        <dbReference type="ARBA" id="ARBA00022598"/>
    </source>
</evidence>
<feature type="domain" description="Alanyl-transfer RNA synthetases family profile" evidence="16">
    <location>
        <begin position="4"/>
        <end position="711"/>
    </location>
</feature>
<dbReference type="InterPro" id="IPR018164">
    <property type="entry name" value="Ala-tRNA-synth_IIc_N"/>
</dbReference>
<dbReference type="GO" id="GO:0005829">
    <property type="term" value="C:cytosol"/>
    <property type="evidence" value="ECO:0007669"/>
    <property type="project" value="TreeGrafter"/>
</dbReference>
<dbReference type="Gene3D" id="3.30.54.20">
    <property type="match status" value="1"/>
</dbReference>
<dbReference type="PANTHER" id="PTHR11777:SF9">
    <property type="entry name" value="ALANINE--TRNA LIGASE, CYTOPLASMIC"/>
    <property type="match status" value="1"/>
</dbReference>
<keyword evidence="3 14" id="KW-0820">tRNA-binding</keyword>
<evidence type="ECO:0000256" key="13">
    <source>
        <dbReference type="ARBA" id="ARBA00048300"/>
    </source>
</evidence>
<evidence type="ECO:0000256" key="14">
    <source>
        <dbReference type="HAMAP-Rule" id="MF_00036"/>
    </source>
</evidence>
<comment type="function">
    <text evidence="12 14">Catalyzes the attachment of alanine to tRNA(Ala) in a two-step reaction: alanine is first activated by ATP to form Ala-AMP and then transferred to the acceptor end of tRNA(Ala). Also edits incorrectly charged Ser-tRNA(Ala) and Gly-tRNA(Ala) via its editing domain.</text>
</comment>
<keyword evidence="7 14" id="KW-0862">Zinc</keyword>
<keyword evidence="18" id="KW-1185">Reference proteome</keyword>
<dbReference type="FunFam" id="3.30.930.10:FF:000046">
    <property type="entry name" value="Alanine--tRNA ligase"/>
    <property type="match status" value="1"/>
</dbReference>
<evidence type="ECO:0000256" key="7">
    <source>
        <dbReference type="ARBA" id="ARBA00022833"/>
    </source>
</evidence>
<keyword evidence="10 14" id="KW-0648">Protein biosynthesis</keyword>
<dbReference type="FunFam" id="3.10.310.40:FF:000001">
    <property type="entry name" value="Alanine--tRNA ligase"/>
    <property type="match status" value="1"/>
</dbReference>
<dbReference type="InterPro" id="IPR018165">
    <property type="entry name" value="Ala-tRNA-synth_IIc_core"/>
</dbReference>
<dbReference type="InterPro" id="IPR018163">
    <property type="entry name" value="Thr/Ala-tRNA-synth_IIc_edit"/>
</dbReference>
<evidence type="ECO:0000256" key="12">
    <source>
        <dbReference type="ARBA" id="ARBA00024779"/>
    </source>
</evidence>
<comment type="similarity">
    <text evidence="1 14">Belongs to the class-II aminoacyl-tRNA synthetase family.</text>
</comment>
<sequence length="880" mass="98938">MKQLQSHEVRQMFLDFFKEKKHGVEPSRSLVPQDDPTLLWINSGVATLKKYFDGRIVPDNPRIVNAQKSIRTNDIENVGFTARHHTFFEMLGNFSIGDYFKEEAIEWAWEFLTSDYWIGFDEDKLAVTVHPEDEEAYDIWLNKVGVPAERIIRIEENFWDIGEGPSGPNTEIFYDRGESYGNDLNDPELYPGGENERYLEIWNLVFSQFNHNPDDTYTPLPKKNIDTGMGLERIVSVIQDTKTNFETDLFKPIIERTEKISNVTYGQSTRQDTAFKVIADHVRTVAFAIGDGALPSNEGRGYVLRRLLRRAIRFAKDLNINEPFMYQLVDEVASIMFEFYPEVHEKKDFIKDVMKKEEQRFHETLQEGLAILEKVMKSEKEKGSNVFPGEEVFTLYDTYGFPKELTEEYVEAEGFSIDEPGFEKEMKKQRDRAREARQKVDSMQVQDQVLQQIHTKSEFVGFEQLAVDTTLDVIVKDSDLIDEAQTGDVATLVLAQTPFYAESGGQIADKGIITTETGKASVMDVQKGPNGQNLHQVDVIEGTLKSGQSVSAEVTRYERQQVIKNHTATHLLHQALKDVLGDHVNQAGSLVAPDRLRFDFTHFNAVSEEELQQIETIVNEKVWASIPVAIMHKSLDEAKQMGAMALFDAKYGEEVRVVAVDDYSIELCGGCHVGNTAEIGLFKVTQETGIGAGTRRIEACTGPGAYEYYQGREQLLNDAAFKLKTKTEQVPQRIDTLFQEMKDLQKDNESLSAKLANVESANILDEVETIDGVNLLAQKVDVSDMNALRNMVDELKQKVDSGIILLAMENGDKVQLASGVSKDLVDRGFHAGHVIKEAATRCGGGGGGRPDMAQAGGKQPEKIDEALASAKDYIKTVLTS</sequence>
<dbReference type="InterPro" id="IPR023033">
    <property type="entry name" value="Ala_tRNA_ligase_euk/bac"/>
</dbReference>
<dbReference type="GO" id="GO:0006419">
    <property type="term" value="P:alanyl-tRNA aminoacylation"/>
    <property type="evidence" value="ECO:0007669"/>
    <property type="project" value="UniProtKB-UniRule"/>
</dbReference>
<evidence type="ECO:0000256" key="6">
    <source>
        <dbReference type="ARBA" id="ARBA00022741"/>
    </source>
</evidence>
<dbReference type="GO" id="GO:0000049">
    <property type="term" value="F:tRNA binding"/>
    <property type="evidence" value="ECO:0007669"/>
    <property type="project" value="UniProtKB-KW"/>
</dbReference>
<dbReference type="FunFam" id="2.40.30.130:FF:000001">
    <property type="entry name" value="Alanine--tRNA ligase"/>
    <property type="match status" value="1"/>
</dbReference>
<dbReference type="GO" id="GO:0016740">
    <property type="term" value="F:transferase activity"/>
    <property type="evidence" value="ECO:0007669"/>
    <property type="project" value="UniProtKB-ARBA"/>
</dbReference>
<dbReference type="GO" id="GO:0008270">
    <property type="term" value="F:zinc ion binding"/>
    <property type="evidence" value="ECO:0007669"/>
    <property type="project" value="UniProtKB-UniRule"/>
</dbReference>
<evidence type="ECO:0000256" key="15">
    <source>
        <dbReference type="SAM" id="Coils"/>
    </source>
</evidence>
<dbReference type="InterPro" id="IPR050058">
    <property type="entry name" value="Ala-tRNA_ligase"/>
</dbReference>
<dbReference type="Pfam" id="PF01411">
    <property type="entry name" value="tRNA-synt_2c"/>
    <property type="match status" value="1"/>
</dbReference>
<dbReference type="Gene3D" id="6.10.250.550">
    <property type="match status" value="1"/>
</dbReference>
<dbReference type="Gene3D" id="3.10.310.40">
    <property type="match status" value="1"/>
</dbReference>
<dbReference type="InterPro" id="IPR045864">
    <property type="entry name" value="aa-tRNA-synth_II/BPL/LPL"/>
</dbReference>
<keyword evidence="5 14" id="KW-0479">Metal-binding</keyword>